<organism evidence="1 2">
    <name type="scientific">Pseudomonas fontis</name>
    <dbReference type="NCBI Taxonomy" id="2942633"/>
    <lineage>
        <taxon>Bacteria</taxon>
        <taxon>Pseudomonadati</taxon>
        <taxon>Pseudomonadota</taxon>
        <taxon>Gammaproteobacteria</taxon>
        <taxon>Pseudomonadales</taxon>
        <taxon>Pseudomonadaceae</taxon>
        <taxon>Pseudomonas</taxon>
    </lineage>
</organism>
<accession>A0ABT5P156</accession>
<keyword evidence="2" id="KW-1185">Reference proteome</keyword>
<evidence type="ECO:0000313" key="2">
    <source>
        <dbReference type="Proteomes" id="UP001148203"/>
    </source>
</evidence>
<dbReference type="NCBIfam" id="TIGR02646">
    <property type="entry name" value="retron system putative HNH endonuclease"/>
    <property type="match status" value="1"/>
</dbReference>
<sequence length="214" mass="24281">MRKLERQEAPGCLAHYQHGQQLWADVTPEHKAEIWAHLTMMQDVRCAYCESLIEPTARHIEHFVQKGRDARVTFRWSNLFGSCNVKGSCGGHKDSCGRYDPNVLIKPDTDDASDYWVFVSDGTIRVRANLTPLDQQRAEESLRIFNLHATGGKLRSMRRTSLMRYLETAEELAGLAAECTTDEWQELLAGELEAIASEPFSTAIRHLLEGTGRY</sequence>
<name>A0ABT5P156_9PSED</name>
<comment type="caution">
    <text evidence="1">The sequence shown here is derived from an EMBL/GenBank/DDBJ whole genome shotgun (WGS) entry which is preliminary data.</text>
</comment>
<reference evidence="1 2" key="1">
    <citation type="submission" date="2022-05" db="EMBL/GenBank/DDBJ databases">
        <title>Novel Pseudomonas spp. Isolated from a Rainbow Trout Aquaculture Facility.</title>
        <authorList>
            <person name="Testerman T."/>
            <person name="Graf J."/>
        </authorList>
    </citation>
    <scope>NUCLEOTIDE SEQUENCE [LARGE SCALE GENOMIC DNA]</scope>
    <source>
        <strain evidence="1 2">ID681</strain>
    </source>
</reference>
<protein>
    <submittedName>
        <fullName evidence="1">TIGR02646 family protein</fullName>
    </submittedName>
</protein>
<evidence type="ECO:0000313" key="1">
    <source>
        <dbReference type="EMBL" id="MDD0994082.1"/>
    </source>
</evidence>
<dbReference type="NCBIfam" id="NF041761">
    <property type="entry name" value="PtuB"/>
    <property type="match status" value="1"/>
</dbReference>
<dbReference type="Gene3D" id="1.10.30.50">
    <property type="match status" value="1"/>
</dbReference>
<dbReference type="EMBL" id="JAMDGY010000124">
    <property type="protein sequence ID" value="MDD0994082.1"/>
    <property type="molecule type" value="Genomic_DNA"/>
</dbReference>
<dbReference type="Proteomes" id="UP001148203">
    <property type="component" value="Unassembled WGS sequence"/>
</dbReference>
<dbReference type="InterPro" id="IPR013467">
    <property type="entry name" value="HNH78-like"/>
</dbReference>
<dbReference type="RefSeq" id="WP_273913926.1">
    <property type="nucleotide sequence ID" value="NZ_JAMDGX010000117.1"/>
</dbReference>
<proteinExistence type="predicted"/>
<dbReference type="InterPro" id="IPR053575">
    <property type="entry name" value="Retron_Ec78_HNH_endo"/>
</dbReference>
<gene>
    <name evidence="1" type="ORF">M5G11_26535</name>
</gene>